<reference evidence="1" key="1">
    <citation type="journal article" date="2022" name="Int. J. Mol. Sci.">
        <title>Draft Genome of Tanacetum Coccineum: Genomic Comparison of Closely Related Tanacetum-Family Plants.</title>
        <authorList>
            <person name="Yamashiro T."/>
            <person name="Shiraishi A."/>
            <person name="Nakayama K."/>
            <person name="Satake H."/>
        </authorList>
    </citation>
    <scope>NUCLEOTIDE SEQUENCE</scope>
</reference>
<organism evidence="1 2">
    <name type="scientific">Tanacetum coccineum</name>
    <dbReference type="NCBI Taxonomy" id="301880"/>
    <lineage>
        <taxon>Eukaryota</taxon>
        <taxon>Viridiplantae</taxon>
        <taxon>Streptophyta</taxon>
        <taxon>Embryophyta</taxon>
        <taxon>Tracheophyta</taxon>
        <taxon>Spermatophyta</taxon>
        <taxon>Magnoliopsida</taxon>
        <taxon>eudicotyledons</taxon>
        <taxon>Gunneridae</taxon>
        <taxon>Pentapetalae</taxon>
        <taxon>asterids</taxon>
        <taxon>campanulids</taxon>
        <taxon>Asterales</taxon>
        <taxon>Asteraceae</taxon>
        <taxon>Asteroideae</taxon>
        <taxon>Anthemideae</taxon>
        <taxon>Anthemidinae</taxon>
        <taxon>Tanacetum</taxon>
    </lineage>
</organism>
<keyword evidence="2" id="KW-1185">Reference proteome</keyword>
<proteinExistence type="predicted"/>
<evidence type="ECO:0008006" key="3">
    <source>
        <dbReference type="Google" id="ProtNLM"/>
    </source>
</evidence>
<reference evidence="1" key="2">
    <citation type="submission" date="2022-01" db="EMBL/GenBank/DDBJ databases">
        <authorList>
            <person name="Yamashiro T."/>
            <person name="Shiraishi A."/>
            <person name="Satake H."/>
            <person name="Nakayama K."/>
        </authorList>
    </citation>
    <scope>NUCLEOTIDE SEQUENCE</scope>
</reference>
<comment type="caution">
    <text evidence="1">The sequence shown here is derived from an EMBL/GenBank/DDBJ whole genome shotgun (WGS) entry which is preliminary data.</text>
</comment>
<dbReference type="Proteomes" id="UP001151760">
    <property type="component" value="Unassembled WGS sequence"/>
</dbReference>
<evidence type="ECO:0000313" key="1">
    <source>
        <dbReference type="EMBL" id="GJT58253.1"/>
    </source>
</evidence>
<dbReference type="EMBL" id="BQNB010017002">
    <property type="protein sequence ID" value="GJT58253.1"/>
    <property type="molecule type" value="Genomic_DNA"/>
</dbReference>
<evidence type="ECO:0000313" key="2">
    <source>
        <dbReference type="Proteomes" id="UP001151760"/>
    </source>
</evidence>
<accession>A0ABQ5F581</accession>
<gene>
    <name evidence="1" type="ORF">Tco_0993307</name>
</gene>
<sequence length="455" mass="51267">MFSKVAQLSVGGVVFNHMEVVVQQYHVDKQCFEIQMKQFLIENDPLLDQIISQDIVNIVVNSLLDINTSVNVNSSVAMNDSMNYVEMCKKCFTITLKNDLRKFKGKDVVDNAAQVSNDTTISPGMYKLNQATLAPKDKNNRDTHIYYLKHTIEQAAILMEIVEQAKLLNLLDSASYSTCKVSWSTKSSMLKSTYNTKNDRILQISSSSQKKNKIEDHSRIVKSNLNKSNSVVEQSGNANVQHSKLNTNSELMCVNYNSSMCDARHELCFLKFVSDMNVSSKSKSVKKAKKKEKWKHTGKVFTKIRYSWRPTGRTFTLVGNACPLTRITATNKVPLREPIPLEVVAQKSVVTKVYTRRPKVPKTNGSNSKPKIAKFVISNKMEPVHLGDQILQLLHLLLLLSISGNITILRVYYVEGLGHNLFSIGQFCDSDLEVAFRKHTCFVRNLEGDDLLSGS</sequence>
<name>A0ABQ5F581_9ASTR</name>
<protein>
    <recommendedName>
        <fullName evidence="3">Integrase, catalytic region, zinc finger, CCHC-type, peptidase aspartic, catalytic</fullName>
    </recommendedName>
</protein>